<name>A0ABU5IP23_9BURK</name>
<evidence type="ECO:0000313" key="5">
    <source>
        <dbReference type="Proteomes" id="UP001293718"/>
    </source>
</evidence>
<dbReference type="RefSeq" id="WP_322468025.1">
    <property type="nucleotide sequence ID" value="NZ_JAXOJX010000075.1"/>
</dbReference>
<gene>
    <name evidence="4" type="ORF">SM757_28970</name>
</gene>
<comment type="subcellular location">
    <subcellularLocation>
        <location evidence="1">Membrane</location>
        <topology evidence="1">Single-pass membrane protein</topology>
    </subcellularLocation>
</comment>
<dbReference type="SUPFAM" id="SSF53448">
    <property type="entry name" value="Nucleotide-diphospho-sugar transferases"/>
    <property type="match status" value="1"/>
</dbReference>
<keyword evidence="3" id="KW-1133">Transmembrane helix</keyword>
<dbReference type="Proteomes" id="UP001293718">
    <property type="component" value="Unassembled WGS sequence"/>
</dbReference>
<dbReference type="PANTHER" id="PTHR21461:SF69">
    <property type="entry name" value="GLYCOSYLTRANSFERASE FAMILY 92 PROTEIN"/>
    <property type="match status" value="1"/>
</dbReference>
<dbReference type="PANTHER" id="PTHR21461">
    <property type="entry name" value="GLYCOSYLTRANSFERASE FAMILY 92 PROTEIN"/>
    <property type="match status" value="1"/>
</dbReference>
<proteinExistence type="predicted"/>
<evidence type="ECO:0000256" key="3">
    <source>
        <dbReference type="ARBA" id="ARBA00022989"/>
    </source>
</evidence>
<sequence>MKLAITSIQRNRGPWIVEWLAFHMLVGFNRFYVYAHKTDDGMTQTLLRLARHYPVTVHALDVPAQAQLLAYRHAWSTYGHDVDWMAFIDGDEFLMPTACDHVGQALEPYAAQPLSALGVYWLCYGGNAHVEEPQGLVMQNYPRHSARSFPPNRHVKSIVRGGEAVDIRGSHLFDTPRGTFDELLRPLHHGFMADLEPSYQALRINHYAVQSWEFFKATKQNMGAADGDPALVRPDSWYHQHDRNECDDGVSHNFLLRLKLKVRELQAALAAH</sequence>
<organism evidence="4 5">
    <name type="scientific">Azohydromonas lata</name>
    <dbReference type="NCBI Taxonomy" id="45677"/>
    <lineage>
        <taxon>Bacteria</taxon>
        <taxon>Pseudomonadati</taxon>
        <taxon>Pseudomonadota</taxon>
        <taxon>Betaproteobacteria</taxon>
        <taxon>Burkholderiales</taxon>
        <taxon>Sphaerotilaceae</taxon>
        <taxon>Azohydromonas</taxon>
    </lineage>
</organism>
<dbReference type="EC" id="2.4.-.-" evidence="4"/>
<keyword evidence="4" id="KW-0808">Transferase</keyword>
<dbReference type="InterPro" id="IPR029044">
    <property type="entry name" value="Nucleotide-diphossugar_trans"/>
</dbReference>
<keyword evidence="4" id="KW-0328">Glycosyltransferase</keyword>
<accession>A0ABU5IP23</accession>
<dbReference type="EMBL" id="JAXOJX010000075">
    <property type="protein sequence ID" value="MDZ5460619.1"/>
    <property type="molecule type" value="Genomic_DNA"/>
</dbReference>
<comment type="caution">
    <text evidence="4">The sequence shown here is derived from an EMBL/GenBank/DDBJ whole genome shotgun (WGS) entry which is preliminary data.</text>
</comment>
<protein>
    <submittedName>
        <fullName evidence="4">Glycosyltransferase family 92 protein</fullName>
        <ecNumber evidence="4">2.4.-.-</ecNumber>
    </submittedName>
</protein>
<reference evidence="4 5" key="1">
    <citation type="submission" date="2023-11" db="EMBL/GenBank/DDBJ databases">
        <title>Draft genome of Azohydromonas lata strain H1 (DSM1123), a polyhydroxyalkanoate producer.</title>
        <authorList>
            <person name="Traversa D."/>
            <person name="D'Addabbo P."/>
            <person name="Pazzani C."/>
            <person name="Manzari C."/>
            <person name="Chiara M."/>
            <person name="Scrascia M."/>
        </authorList>
    </citation>
    <scope>NUCLEOTIDE SEQUENCE [LARGE SCALE GENOMIC DNA]</scope>
    <source>
        <strain evidence="4 5">H1</strain>
    </source>
</reference>
<evidence type="ECO:0000256" key="1">
    <source>
        <dbReference type="ARBA" id="ARBA00004167"/>
    </source>
</evidence>
<dbReference type="GO" id="GO:0016757">
    <property type="term" value="F:glycosyltransferase activity"/>
    <property type="evidence" value="ECO:0007669"/>
    <property type="project" value="UniProtKB-KW"/>
</dbReference>
<evidence type="ECO:0000313" key="4">
    <source>
        <dbReference type="EMBL" id="MDZ5460619.1"/>
    </source>
</evidence>
<keyword evidence="3" id="KW-0472">Membrane</keyword>
<evidence type="ECO:0000256" key="2">
    <source>
        <dbReference type="ARBA" id="ARBA00022692"/>
    </source>
</evidence>
<keyword evidence="2" id="KW-0812">Transmembrane</keyword>
<keyword evidence="5" id="KW-1185">Reference proteome</keyword>
<dbReference type="Pfam" id="PF13704">
    <property type="entry name" value="Glyco_tranf_2_4"/>
    <property type="match status" value="1"/>
</dbReference>